<dbReference type="PANTHER" id="PTHR43132:SF6">
    <property type="entry name" value="HTH-TYPE TRANSCRIPTIONAL REPRESSOR CZRA"/>
    <property type="match status" value="1"/>
</dbReference>
<keyword evidence="1" id="KW-0805">Transcription regulation</keyword>
<evidence type="ECO:0000313" key="5">
    <source>
        <dbReference type="EMBL" id="KXA40248.1"/>
    </source>
</evidence>
<accession>A0ABD4EJA0</accession>
<keyword evidence="3" id="KW-0804">Transcription</keyword>
<dbReference type="GO" id="GO:0003677">
    <property type="term" value="F:DNA binding"/>
    <property type="evidence" value="ECO:0007669"/>
    <property type="project" value="UniProtKB-KW"/>
</dbReference>
<dbReference type="SUPFAM" id="SSF46785">
    <property type="entry name" value="Winged helix' DNA-binding domain"/>
    <property type="match status" value="1"/>
</dbReference>
<dbReference type="PROSITE" id="PS50987">
    <property type="entry name" value="HTH_ARSR_2"/>
    <property type="match status" value="1"/>
</dbReference>
<dbReference type="NCBIfam" id="NF033788">
    <property type="entry name" value="HTH_metalloreg"/>
    <property type="match status" value="1"/>
</dbReference>
<protein>
    <submittedName>
        <fullName evidence="5">HTH-type transcriptional repressor CzrA</fullName>
    </submittedName>
</protein>
<dbReference type="InterPro" id="IPR051011">
    <property type="entry name" value="Metal_resp_trans_reg"/>
</dbReference>
<comment type="caution">
    <text evidence="5">The sequence shown here is derived from an EMBL/GenBank/DDBJ whole genome shotgun (WGS) entry which is preliminary data.</text>
</comment>
<dbReference type="PRINTS" id="PR00778">
    <property type="entry name" value="HTHARSR"/>
</dbReference>
<evidence type="ECO:0000256" key="1">
    <source>
        <dbReference type="ARBA" id="ARBA00023015"/>
    </source>
</evidence>
<dbReference type="Pfam" id="PF01022">
    <property type="entry name" value="HTH_5"/>
    <property type="match status" value="1"/>
</dbReference>
<dbReference type="EMBL" id="LRQI01000013">
    <property type="protein sequence ID" value="KXA40248.1"/>
    <property type="molecule type" value="Genomic_DNA"/>
</dbReference>
<evidence type="ECO:0000313" key="6">
    <source>
        <dbReference type="Proteomes" id="UP000070063"/>
    </source>
</evidence>
<dbReference type="PANTHER" id="PTHR43132">
    <property type="entry name" value="ARSENICAL RESISTANCE OPERON REPRESSOR ARSR-RELATED"/>
    <property type="match status" value="1"/>
</dbReference>
<gene>
    <name evidence="5" type="ORF">HMPREF3225_00175</name>
</gene>
<keyword evidence="2" id="KW-0238">DNA-binding</keyword>
<evidence type="ECO:0000256" key="3">
    <source>
        <dbReference type="ARBA" id="ARBA00023163"/>
    </source>
</evidence>
<name>A0ABD4EJA0_STALU</name>
<dbReference type="InterPro" id="IPR036388">
    <property type="entry name" value="WH-like_DNA-bd_sf"/>
</dbReference>
<sequence length="110" mass="12458">MTHMPSHRSDFDTLTRVTQIFKALSDINRIRIMELLQEGEASVGHISHTLNMSQSNVSHQLKLLKQTHLVKAKRAGQSMIYSLDDQHVATLLKQAIHHANHPKEGGSYHD</sequence>
<dbReference type="Gene3D" id="1.10.10.10">
    <property type="entry name" value="Winged helix-like DNA-binding domain superfamily/Winged helix DNA-binding domain"/>
    <property type="match status" value="1"/>
</dbReference>
<evidence type="ECO:0000256" key="2">
    <source>
        <dbReference type="ARBA" id="ARBA00023125"/>
    </source>
</evidence>
<dbReference type="CDD" id="cd00090">
    <property type="entry name" value="HTH_ARSR"/>
    <property type="match status" value="1"/>
</dbReference>
<dbReference type="InterPro" id="IPR036390">
    <property type="entry name" value="WH_DNA-bd_sf"/>
</dbReference>
<dbReference type="InterPro" id="IPR011991">
    <property type="entry name" value="ArsR-like_HTH"/>
</dbReference>
<organism evidence="5 6">
    <name type="scientific">Staphylococcus lugdunensis</name>
    <dbReference type="NCBI Taxonomy" id="28035"/>
    <lineage>
        <taxon>Bacteria</taxon>
        <taxon>Bacillati</taxon>
        <taxon>Bacillota</taxon>
        <taxon>Bacilli</taxon>
        <taxon>Bacillales</taxon>
        <taxon>Staphylococcaceae</taxon>
        <taxon>Staphylococcus</taxon>
    </lineage>
</organism>
<dbReference type="Proteomes" id="UP000070063">
    <property type="component" value="Unassembled WGS sequence"/>
</dbReference>
<dbReference type="SMART" id="SM00418">
    <property type="entry name" value="HTH_ARSR"/>
    <property type="match status" value="1"/>
</dbReference>
<evidence type="ECO:0000259" key="4">
    <source>
        <dbReference type="PROSITE" id="PS50987"/>
    </source>
</evidence>
<proteinExistence type="predicted"/>
<dbReference type="AlphaFoldDB" id="A0ABD4EJA0"/>
<reference evidence="5 6" key="1">
    <citation type="submission" date="2016-01" db="EMBL/GenBank/DDBJ databases">
        <authorList>
            <person name="Mitreva M."/>
            <person name="Pepin K.H."/>
            <person name="Mihindukulasuriya K.A."/>
            <person name="Fulton R."/>
            <person name="Fronick C."/>
            <person name="O'Laughlin M."/>
            <person name="Miner T."/>
            <person name="Herter B."/>
            <person name="Rosa B.A."/>
            <person name="Cordes M."/>
            <person name="Tomlinson C."/>
            <person name="Wollam A."/>
            <person name="Palsikar V.B."/>
            <person name="Mardis E.R."/>
            <person name="Wilson R.K."/>
        </authorList>
    </citation>
    <scope>NUCLEOTIDE SEQUENCE [LARGE SCALE GENOMIC DNA]</scope>
    <source>
        <strain evidence="5 6">MJR7738</strain>
    </source>
</reference>
<feature type="domain" description="HTH arsR-type" evidence="4">
    <location>
        <begin position="9"/>
        <end position="103"/>
    </location>
</feature>
<dbReference type="InterPro" id="IPR001845">
    <property type="entry name" value="HTH_ArsR_DNA-bd_dom"/>
</dbReference>